<evidence type="ECO:0000313" key="1">
    <source>
        <dbReference type="EMBL" id="MBX72032.1"/>
    </source>
</evidence>
<dbReference type="AlphaFoldDB" id="A0A2P2QYG2"/>
<dbReference type="EMBL" id="GGEC01091548">
    <property type="protein sequence ID" value="MBX72032.1"/>
    <property type="molecule type" value="Transcribed_RNA"/>
</dbReference>
<proteinExistence type="predicted"/>
<protein>
    <submittedName>
        <fullName evidence="1">Uncharacterized protein</fullName>
    </submittedName>
</protein>
<accession>A0A2P2QYG2</accession>
<name>A0A2P2QYG2_RHIMU</name>
<organism evidence="1">
    <name type="scientific">Rhizophora mucronata</name>
    <name type="common">Asiatic mangrove</name>
    <dbReference type="NCBI Taxonomy" id="61149"/>
    <lineage>
        <taxon>Eukaryota</taxon>
        <taxon>Viridiplantae</taxon>
        <taxon>Streptophyta</taxon>
        <taxon>Embryophyta</taxon>
        <taxon>Tracheophyta</taxon>
        <taxon>Spermatophyta</taxon>
        <taxon>Magnoliopsida</taxon>
        <taxon>eudicotyledons</taxon>
        <taxon>Gunneridae</taxon>
        <taxon>Pentapetalae</taxon>
        <taxon>rosids</taxon>
        <taxon>fabids</taxon>
        <taxon>Malpighiales</taxon>
        <taxon>Rhizophoraceae</taxon>
        <taxon>Rhizophora</taxon>
    </lineage>
</organism>
<reference evidence="1" key="1">
    <citation type="submission" date="2018-02" db="EMBL/GenBank/DDBJ databases">
        <title>Rhizophora mucronata_Transcriptome.</title>
        <authorList>
            <person name="Meera S.P."/>
            <person name="Sreeshan A."/>
            <person name="Augustine A."/>
        </authorList>
    </citation>
    <scope>NUCLEOTIDE SEQUENCE</scope>
    <source>
        <tissue evidence="1">Leaf</tissue>
    </source>
</reference>
<sequence>MNGQSYAKVSLLNSSSTQLYTFVGCQKIYEMTTERCGLVVRRLFFVTPKVKFDLHLDV</sequence>